<dbReference type="Proteomes" id="UP001548189">
    <property type="component" value="Unassembled WGS sequence"/>
</dbReference>
<evidence type="ECO:0000313" key="2">
    <source>
        <dbReference type="Proteomes" id="UP001548189"/>
    </source>
</evidence>
<organism evidence="1 2">
    <name type="scientific">Aliikangiella maris</name>
    <dbReference type="NCBI Taxonomy" id="3162458"/>
    <lineage>
        <taxon>Bacteria</taxon>
        <taxon>Pseudomonadati</taxon>
        <taxon>Pseudomonadota</taxon>
        <taxon>Gammaproteobacteria</taxon>
        <taxon>Oceanospirillales</taxon>
        <taxon>Pleioneaceae</taxon>
        <taxon>Aliikangiella</taxon>
    </lineage>
</organism>
<proteinExistence type="predicted"/>
<gene>
    <name evidence="1" type="ORF">ABVT43_09530</name>
</gene>
<reference evidence="1 2" key="1">
    <citation type="submission" date="2024-06" db="EMBL/GenBank/DDBJ databases">
        <authorList>
            <person name="Li F."/>
        </authorList>
    </citation>
    <scope>NUCLEOTIDE SEQUENCE [LARGE SCALE GENOMIC DNA]</scope>
    <source>
        <strain evidence="1 2">GXAS 311</strain>
    </source>
</reference>
<keyword evidence="2" id="KW-1185">Reference proteome</keyword>
<comment type="caution">
    <text evidence="1">The sequence shown here is derived from an EMBL/GenBank/DDBJ whole genome shotgun (WGS) entry which is preliminary data.</text>
</comment>
<accession>A0ABV2BTU7</accession>
<dbReference type="EMBL" id="JBEVCJ010000009">
    <property type="protein sequence ID" value="MET1255365.1"/>
    <property type="molecule type" value="Genomic_DNA"/>
</dbReference>
<evidence type="ECO:0000313" key="1">
    <source>
        <dbReference type="EMBL" id="MET1255365.1"/>
    </source>
</evidence>
<protein>
    <submittedName>
        <fullName evidence="1">DUF3149 domain-containing protein</fullName>
    </submittedName>
</protein>
<sequence>MGVLKELFTSPEGLMSLFVISFMVCMFILLAYLAIKKMNQKPPTQ</sequence>
<dbReference type="Pfam" id="PF11346">
    <property type="entry name" value="DUF3149"/>
    <property type="match status" value="1"/>
</dbReference>
<name>A0ABV2BTU7_9GAMM</name>
<dbReference type="InterPro" id="IPR021494">
    <property type="entry name" value="DUF3149"/>
</dbReference>